<protein>
    <submittedName>
        <fullName evidence="3">Uncharacterized protein K02A2.6-like</fullName>
    </submittedName>
</protein>
<keyword evidence="2" id="KW-1185">Reference proteome</keyword>
<dbReference type="PANTHER" id="PTHR37984">
    <property type="entry name" value="PROTEIN CBG26694"/>
    <property type="match status" value="1"/>
</dbReference>
<dbReference type="Gene3D" id="3.30.70.270">
    <property type="match status" value="1"/>
</dbReference>
<dbReference type="CDD" id="cd01647">
    <property type="entry name" value="RT_LTR"/>
    <property type="match status" value="1"/>
</dbReference>
<dbReference type="InterPro" id="IPR043128">
    <property type="entry name" value="Rev_trsase/Diguanyl_cyclase"/>
</dbReference>
<dbReference type="InterPro" id="IPR000477">
    <property type="entry name" value="RT_dom"/>
</dbReference>
<proteinExistence type="predicted"/>
<feature type="domain" description="Reverse transcriptase" evidence="1">
    <location>
        <begin position="244"/>
        <end position="420"/>
    </location>
</feature>
<accession>A0ABM1DYU8</accession>
<dbReference type="RefSeq" id="XP_014665119.1">
    <property type="nucleotide sequence ID" value="XM_014809633.1"/>
</dbReference>
<evidence type="ECO:0000259" key="1">
    <source>
        <dbReference type="PROSITE" id="PS50878"/>
    </source>
</evidence>
<organism evidence="2 3">
    <name type="scientific">Priapulus caudatus</name>
    <name type="common">Priapulid worm</name>
    <dbReference type="NCBI Taxonomy" id="37621"/>
    <lineage>
        <taxon>Eukaryota</taxon>
        <taxon>Metazoa</taxon>
        <taxon>Ecdysozoa</taxon>
        <taxon>Scalidophora</taxon>
        <taxon>Priapulida</taxon>
        <taxon>Priapulimorpha</taxon>
        <taxon>Priapulimorphida</taxon>
        <taxon>Priapulidae</taxon>
        <taxon>Priapulus</taxon>
    </lineage>
</organism>
<dbReference type="Proteomes" id="UP000695022">
    <property type="component" value="Unplaced"/>
</dbReference>
<dbReference type="SUPFAM" id="SSF56672">
    <property type="entry name" value="DNA/RNA polymerases"/>
    <property type="match status" value="1"/>
</dbReference>
<evidence type="ECO:0000313" key="3">
    <source>
        <dbReference type="RefSeq" id="XP_014665119.1"/>
    </source>
</evidence>
<name>A0ABM1DYU8_PRICU</name>
<reference evidence="3" key="1">
    <citation type="submission" date="2025-08" db="UniProtKB">
        <authorList>
            <consortium name="RefSeq"/>
        </authorList>
    </citation>
    <scope>IDENTIFICATION</scope>
</reference>
<sequence>MAAIQLQPPPYEPFDCRSEGKNVRWTKWLRRLECNVFNGCGIVNALQKKGLLLMYGGSNLNDIVDSFDQQLLEPIPEIPGSENQTAVPGKQARVPGLTSHYVTRQKTCQFAEPNAEVKSQIIMGCRLDKVRDKGLSDPDVTLDKLLQYARNLEVTHAHSKAIKSQGLADITSTQASLVNAIGRRNAEQLVSEYSDLFTVLGKLKDYNVHLHIDETVQPVAQTHRRFPFHVRKDLEAQLQADEDLGVLQRPTGPTPWVSPVVCVTKKNGKLRVCIDMRCANMAIKRERHSTPTINELVNDLNGATVFSKLDLNQGYNQLELDEASRYITKFATHVGLRQFTRLNFGICSAAEVFQEAIRQALAGLKGGINLSDNMLVFGTDQTAHDENLRAAFQRLREKGLTLSKKKCEFNKPFEFFGHIFSNAGLAADPSKIQAILEI</sequence>
<gene>
    <name evidence="3" type="primary">LOC106807322</name>
</gene>
<dbReference type="InterPro" id="IPR050951">
    <property type="entry name" value="Retrovirus_Pol_polyprotein"/>
</dbReference>
<dbReference type="PANTHER" id="PTHR37984:SF11">
    <property type="entry name" value="INTEGRASE CATALYTIC DOMAIN-CONTAINING PROTEIN"/>
    <property type="match status" value="1"/>
</dbReference>
<dbReference type="InterPro" id="IPR043502">
    <property type="entry name" value="DNA/RNA_pol_sf"/>
</dbReference>
<dbReference type="Pfam" id="PF00078">
    <property type="entry name" value="RVT_1"/>
    <property type="match status" value="1"/>
</dbReference>
<dbReference type="Gene3D" id="3.10.10.10">
    <property type="entry name" value="HIV Type 1 Reverse Transcriptase, subunit A, domain 1"/>
    <property type="match status" value="1"/>
</dbReference>
<dbReference type="GeneID" id="106807322"/>
<evidence type="ECO:0000313" key="2">
    <source>
        <dbReference type="Proteomes" id="UP000695022"/>
    </source>
</evidence>
<dbReference type="PROSITE" id="PS50878">
    <property type="entry name" value="RT_POL"/>
    <property type="match status" value="1"/>
</dbReference>